<dbReference type="RefSeq" id="WP_144867571.1">
    <property type="nucleotide sequence ID" value="NZ_LR213832.1"/>
</dbReference>
<proteinExistence type="predicted"/>
<evidence type="ECO:0000313" key="1">
    <source>
        <dbReference type="EMBL" id="VEP18309.1"/>
    </source>
</evidence>
<evidence type="ECO:0000313" key="2">
    <source>
        <dbReference type="Proteomes" id="UP000320055"/>
    </source>
</evidence>
<organism evidence="1 2">
    <name type="scientific">Hyella patelloides LEGE 07179</name>
    <dbReference type="NCBI Taxonomy" id="945734"/>
    <lineage>
        <taxon>Bacteria</taxon>
        <taxon>Bacillati</taxon>
        <taxon>Cyanobacteriota</taxon>
        <taxon>Cyanophyceae</taxon>
        <taxon>Pleurocapsales</taxon>
        <taxon>Hyellaceae</taxon>
        <taxon>Hyella</taxon>
    </lineage>
</organism>
<dbReference type="EMBL" id="CAACVJ010000681">
    <property type="protein sequence ID" value="VEP18309.1"/>
    <property type="molecule type" value="Genomic_DNA"/>
</dbReference>
<protein>
    <submittedName>
        <fullName evidence="1">Uncharacterized protein</fullName>
    </submittedName>
</protein>
<sequence>MSKYIKQVTANQETITIEFNDCRKLTASINFLKFVSDKIATKPWNIFDLITKNDFVIASGGTTDFPSDNKTIWFETKHLKKSCAITTAWYWYKNQDKLGEKISGQKLPNNQKVSDRHIVLE</sequence>
<dbReference type="AlphaFoldDB" id="A0A563W3N9"/>
<dbReference type="OrthoDB" id="9859282at2"/>
<keyword evidence="2" id="KW-1185">Reference proteome</keyword>
<reference evidence="1 2" key="1">
    <citation type="submission" date="2019-01" db="EMBL/GenBank/DDBJ databases">
        <authorList>
            <person name="Brito A."/>
        </authorList>
    </citation>
    <scope>NUCLEOTIDE SEQUENCE [LARGE SCALE GENOMIC DNA]</scope>
    <source>
        <strain evidence="1">1</strain>
    </source>
</reference>
<dbReference type="Proteomes" id="UP000320055">
    <property type="component" value="Unassembled WGS sequence"/>
</dbReference>
<gene>
    <name evidence="1" type="ORF">H1P_740021</name>
</gene>
<name>A0A563W3N9_9CYAN</name>
<accession>A0A563W3N9</accession>